<feature type="transmembrane region" description="Helical" evidence="12">
    <location>
        <begin position="167"/>
        <end position="185"/>
    </location>
</feature>
<keyword evidence="6" id="KW-0851">Voltage-gated channel</keyword>
<dbReference type="PRINTS" id="PR00169">
    <property type="entry name" value="KCHANNEL"/>
</dbReference>
<dbReference type="GeneID" id="100207261"/>
<evidence type="ECO:0000256" key="3">
    <source>
        <dbReference type="ARBA" id="ARBA00022538"/>
    </source>
</evidence>
<feature type="domain" description="Potassium channel tetramerisation-type BTB" evidence="14">
    <location>
        <begin position="37"/>
        <end position="127"/>
    </location>
</feature>
<dbReference type="Proteomes" id="UP001652625">
    <property type="component" value="Chromosome 02"/>
</dbReference>
<reference evidence="15" key="1">
    <citation type="submission" date="2025-05" db="UniProtKB">
        <authorList>
            <consortium name="RefSeq"/>
        </authorList>
    </citation>
    <scope>NUCLEOTIDE SEQUENCE [LARGE SCALE GENOMIC DNA]</scope>
</reference>
<dbReference type="InterPro" id="IPR011333">
    <property type="entry name" value="SKP1/BTB/POZ_sf"/>
</dbReference>
<dbReference type="PANTHER" id="PTHR11537:SF113">
    <property type="entry name" value="POTASSIUM VOLTAGE-GATED CHANNEL PROTEIN SHAKER"/>
    <property type="match status" value="1"/>
</dbReference>
<dbReference type="PRINTS" id="PR01496">
    <property type="entry name" value="SHAKERCHANEL"/>
</dbReference>
<dbReference type="InterPro" id="IPR027359">
    <property type="entry name" value="Volt_channel_dom_sf"/>
</dbReference>
<evidence type="ECO:0000259" key="14">
    <source>
        <dbReference type="Pfam" id="PF02214"/>
    </source>
</evidence>
<keyword evidence="15" id="KW-1185">Reference proteome</keyword>
<evidence type="ECO:0000256" key="11">
    <source>
        <dbReference type="ARBA" id="ARBA00023303"/>
    </source>
</evidence>
<dbReference type="InterPro" id="IPR003968">
    <property type="entry name" value="K_chnl_volt-dep_Kv"/>
</dbReference>
<dbReference type="SUPFAM" id="SSF81324">
    <property type="entry name" value="Voltage-gated potassium channels"/>
    <property type="match status" value="1"/>
</dbReference>
<dbReference type="Gene3D" id="1.10.287.70">
    <property type="match status" value="1"/>
</dbReference>
<feature type="transmembrane region" description="Helical" evidence="12">
    <location>
        <begin position="306"/>
        <end position="327"/>
    </location>
</feature>
<evidence type="ECO:0000313" key="16">
    <source>
        <dbReference type="RefSeq" id="XP_065647315.1"/>
    </source>
</evidence>
<evidence type="ECO:0000313" key="15">
    <source>
        <dbReference type="Proteomes" id="UP001652625"/>
    </source>
</evidence>
<evidence type="ECO:0000256" key="1">
    <source>
        <dbReference type="ARBA" id="ARBA00004141"/>
    </source>
</evidence>
<evidence type="ECO:0000256" key="10">
    <source>
        <dbReference type="ARBA" id="ARBA00023136"/>
    </source>
</evidence>
<organism evidence="15 16">
    <name type="scientific">Hydra vulgaris</name>
    <name type="common">Hydra</name>
    <name type="synonym">Hydra attenuata</name>
    <dbReference type="NCBI Taxonomy" id="6087"/>
    <lineage>
        <taxon>Eukaryota</taxon>
        <taxon>Metazoa</taxon>
        <taxon>Cnidaria</taxon>
        <taxon>Hydrozoa</taxon>
        <taxon>Hydroidolina</taxon>
        <taxon>Anthoathecata</taxon>
        <taxon>Aplanulata</taxon>
        <taxon>Hydridae</taxon>
        <taxon>Hydra</taxon>
    </lineage>
</organism>
<feature type="domain" description="Ion transport" evidence="13">
    <location>
        <begin position="166"/>
        <end position="397"/>
    </location>
</feature>
<evidence type="ECO:0000256" key="6">
    <source>
        <dbReference type="ARBA" id="ARBA00022882"/>
    </source>
</evidence>
<dbReference type="InterPro" id="IPR003131">
    <property type="entry name" value="T1-type_BTB"/>
</dbReference>
<evidence type="ECO:0000256" key="8">
    <source>
        <dbReference type="ARBA" id="ARBA00022989"/>
    </source>
</evidence>
<dbReference type="InterPro" id="IPR028325">
    <property type="entry name" value="VG_K_chnl"/>
</dbReference>
<dbReference type="PRINTS" id="PR01491">
    <property type="entry name" value="KVCHANNEL"/>
</dbReference>
<evidence type="ECO:0000256" key="12">
    <source>
        <dbReference type="SAM" id="Phobius"/>
    </source>
</evidence>
<gene>
    <name evidence="16" type="primary">LOC100207261</name>
</gene>
<keyword evidence="8 12" id="KW-1133">Transmembrane helix</keyword>
<evidence type="ECO:0000256" key="2">
    <source>
        <dbReference type="ARBA" id="ARBA00022448"/>
    </source>
</evidence>
<keyword evidence="4 12" id="KW-0812">Transmembrane</keyword>
<dbReference type="Pfam" id="PF02214">
    <property type="entry name" value="BTB_2"/>
    <property type="match status" value="1"/>
</dbReference>
<name>A0ABM4BEC9_HYDVU</name>
<proteinExistence type="predicted"/>
<keyword evidence="7" id="KW-0630">Potassium</keyword>
<keyword evidence="2" id="KW-0813">Transport</keyword>
<keyword evidence="9" id="KW-0406">Ion transport</keyword>
<feature type="transmembrane region" description="Helical" evidence="12">
    <location>
        <begin position="213"/>
        <end position="230"/>
    </location>
</feature>
<evidence type="ECO:0000256" key="7">
    <source>
        <dbReference type="ARBA" id="ARBA00022958"/>
    </source>
</evidence>
<feature type="transmembrane region" description="Helical" evidence="12">
    <location>
        <begin position="242"/>
        <end position="264"/>
    </location>
</feature>
<dbReference type="RefSeq" id="XP_065647315.1">
    <property type="nucleotide sequence ID" value="XM_065791243.1"/>
</dbReference>
<keyword evidence="10 12" id="KW-0472">Membrane</keyword>
<accession>A0ABM4BEC9</accession>
<keyword evidence="3" id="KW-0633">Potassium transport</keyword>
<dbReference type="SUPFAM" id="SSF54695">
    <property type="entry name" value="POZ domain"/>
    <property type="match status" value="1"/>
</dbReference>
<keyword evidence="11" id="KW-0407">Ion channel</keyword>
<dbReference type="InterPro" id="IPR003972">
    <property type="entry name" value="K_chnl_volt-dep_Kv1"/>
</dbReference>
<evidence type="ECO:0000259" key="13">
    <source>
        <dbReference type="Pfam" id="PF00520"/>
    </source>
</evidence>
<dbReference type="Gene3D" id="1.20.120.350">
    <property type="entry name" value="Voltage-gated potassium channels. Chain C"/>
    <property type="match status" value="1"/>
</dbReference>
<comment type="subcellular location">
    <subcellularLocation>
        <location evidence="1">Membrane</location>
        <topology evidence="1">Multi-pass membrane protein</topology>
    </subcellularLocation>
</comment>
<evidence type="ECO:0000256" key="9">
    <source>
        <dbReference type="ARBA" id="ARBA00023065"/>
    </source>
</evidence>
<feature type="transmembrane region" description="Helical" evidence="12">
    <location>
        <begin position="367"/>
        <end position="393"/>
    </location>
</feature>
<dbReference type="Gene3D" id="3.30.710.10">
    <property type="entry name" value="Potassium Channel Kv1.1, Chain A"/>
    <property type="match status" value="1"/>
</dbReference>
<protein>
    <submittedName>
        <fullName evidence="16">Potassium voltage-gated channel subfamily A member 2</fullName>
    </submittedName>
</protein>
<evidence type="ECO:0000256" key="4">
    <source>
        <dbReference type="ARBA" id="ARBA00022692"/>
    </source>
</evidence>
<keyword evidence="5" id="KW-0631">Potassium channel</keyword>
<reference evidence="16" key="2">
    <citation type="submission" date="2025-08" db="UniProtKB">
        <authorList>
            <consortium name="RefSeq"/>
        </authorList>
    </citation>
    <scope>IDENTIFICATION</scope>
</reference>
<feature type="transmembrane region" description="Helical" evidence="12">
    <location>
        <begin position="334"/>
        <end position="355"/>
    </location>
</feature>
<evidence type="ECO:0000256" key="5">
    <source>
        <dbReference type="ARBA" id="ARBA00022826"/>
    </source>
</evidence>
<sequence length="478" mass="55920">MTNLNMFYEEKSRNNNLDPIMEMLENEHTANEVKEIIDINVAGQLFQTYRTTLERYPDTLLGDPKKRQHYKNPKTKELFFDRHRESFQCILYYYQSGGVMEKSPGIPIDIFVNELIFYELDSKLIEKMQLENGLKEIDTKENLPLFKPFRILWEFFEYPESSKVAKVFAIASLFVIVYSLILFVIETLPSFQPHVVIISDNSTMTIPSVNAVWIKYSNTAVIVWFTIEFLMRLISCPNKLMFFINGGNIIDFLSILPFYLSLIISSNRTETSILRVMRVFRVFKLARHSRGLQILGNTLKASFNELMMLVFFLCVMILFFGSLIYYAEKDVPGTTFISIPDSFWWCIVTMATVGYGDMVPITLWGKLIGSVTIIFGLLLVALPVPIIVSNFEFFYKKDQNRKKVEKEKITKEKEKNRYFKTYYRFLLNRDFTKNIKKAHIRRYSMSQNPDGLSTKLDESPNLNENCLSRNNISYAEEK</sequence>
<dbReference type="PANTHER" id="PTHR11537">
    <property type="entry name" value="VOLTAGE-GATED POTASSIUM CHANNEL"/>
    <property type="match status" value="1"/>
</dbReference>
<dbReference type="InterPro" id="IPR005821">
    <property type="entry name" value="Ion_trans_dom"/>
</dbReference>
<dbReference type="Pfam" id="PF00520">
    <property type="entry name" value="Ion_trans"/>
    <property type="match status" value="1"/>
</dbReference>